<evidence type="ECO:0000313" key="2">
    <source>
        <dbReference type="EMBL" id="CAJ0599818.1"/>
    </source>
</evidence>
<evidence type="ECO:0000313" key="3">
    <source>
        <dbReference type="Proteomes" id="UP001176961"/>
    </source>
</evidence>
<protein>
    <recommendedName>
        <fullName evidence="1">N-acetyltransferase domain-containing protein</fullName>
    </recommendedName>
</protein>
<feature type="domain" description="N-acetyltransferase" evidence="1">
    <location>
        <begin position="75"/>
        <end position="291"/>
    </location>
</feature>
<dbReference type="CDD" id="cd04301">
    <property type="entry name" value="NAT_SF"/>
    <property type="match status" value="1"/>
</dbReference>
<dbReference type="Proteomes" id="UP001176961">
    <property type="component" value="Unassembled WGS sequence"/>
</dbReference>
<dbReference type="Gene3D" id="3.40.630.30">
    <property type="match status" value="1"/>
</dbReference>
<proteinExistence type="predicted"/>
<dbReference type="PANTHER" id="PTHR20905:SF1">
    <property type="entry name" value="AT07410P-RELATED"/>
    <property type="match status" value="1"/>
</dbReference>
<dbReference type="InterPro" id="IPR016181">
    <property type="entry name" value="Acyl_CoA_acyltransferase"/>
</dbReference>
<reference evidence="2" key="1">
    <citation type="submission" date="2023-07" db="EMBL/GenBank/DDBJ databases">
        <authorList>
            <consortium name="CYATHOMIX"/>
        </authorList>
    </citation>
    <scope>NUCLEOTIDE SEQUENCE</scope>
    <source>
        <strain evidence="2">N/A</strain>
    </source>
</reference>
<keyword evidence="3" id="KW-1185">Reference proteome</keyword>
<accession>A0AA36GWX1</accession>
<dbReference type="PROSITE" id="PS51186">
    <property type="entry name" value="GNAT"/>
    <property type="match status" value="1"/>
</dbReference>
<name>A0AA36GWX1_CYLNA</name>
<evidence type="ECO:0000259" key="1">
    <source>
        <dbReference type="PROSITE" id="PS51186"/>
    </source>
</evidence>
<comment type="caution">
    <text evidence="2">The sequence shown here is derived from an EMBL/GenBank/DDBJ whole genome shotgun (WGS) entry which is preliminary data.</text>
</comment>
<dbReference type="InterPro" id="IPR000182">
    <property type="entry name" value="GNAT_dom"/>
</dbReference>
<dbReference type="PANTHER" id="PTHR20905">
    <property type="entry name" value="N-ACETYLTRANSFERASE-RELATED"/>
    <property type="match status" value="1"/>
</dbReference>
<gene>
    <name evidence="2" type="ORF">CYNAS_LOCUS11801</name>
</gene>
<dbReference type="AlphaFoldDB" id="A0AA36GWX1"/>
<dbReference type="Pfam" id="PF00583">
    <property type="entry name" value="Acetyltransf_1"/>
    <property type="match status" value="1"/>
</dbReference>
<sequence>MICYYRLSTSFGRAWRCFLQKSATHSCFPEHLPLCSVMAKTTAVVRHNIMLSFPPPSLLQTYQPYSRATSMIEDLHYMPAAEEHAENIMELLQDQFRKHEPINASINATEDDLIDVFRDDVKCAYTNEKYGTLAYDGNRLVGMCLCSMILNKSKDPVELDIKNLPVEMDIRKHDFAKDILNGPYKQHKANQIVVFVRTLEEIMQQMLSKYKILKMNVLSVHEDCMGKGLGKELNRRAIQIAKDEKCDYIATVATAMASQAIFRKSGWEILYEVPYSDYCENGSPVFQKLHDGCRNLELRESAASEVFQNM</sequence>
<dbReference type="EMBL" id="CATQJL010000223">
    <property type="protein sequence ID" value="CAJ0599818.1"/>
    <property type="molecule type" value="Genomic_DNA"/>
</dbReference>
<dbReference type="SUPFAM" id="SSF55729">
    <property type="entry name" value="Acyl-CoA N-acyltransferases (Nat)"/>
    <property type="match status" value="1"/>
</dbReference>
<dbReference type="GO" id="GO:0008080">
    <property type="term" value="F:N-acetyltransferase activity"/>
    <property type="evidence" value="ECO:0007669"/>
    <property type="project" value="TreeGrafter"/>
</dbReference>
<organism evidence="2 3">
    <name type="scientific">Cylicocyclus nassatus</name>
    <name type="common">Nematode worm</name>
    <dbReference type="NCBI Taxonomy" id="53992"/>
    <lineage>
        <taxon>Eukaryota</taxon>
        <taxon>Metazoa</taxon>
        <taxon>Ecdysozoa</taxon>
        <taxon>Nematoda</taxon>
        <taxon>Chromadorea</taxon>
        <taxon>Rhabditida</taxon>
        <taxon>Rhabditina</taxon>
        <taxon>Rhabditomorpha</taxon>
        <taxon>Strongyloidea</taxon>
        <taxon>Strongylidae</taxon>
        <taxon>Cylicocyclus</taxon>
    </lineage>
</organism>